<dbReference type="InterPro" id="IPR001628">
    <property type="entry name" value="Znf_hrmn_rcpt"/>
</dbReference>
<comment type="subcellular location">
    <subcellularLocation>
        <location evidence="1">Nucleus</location>
    </subcellularLocation>
</comment>
<dbReference type="InterPro" id="IPR049636">
    <property type="entry name" value="HNF4-like_DBD"/>
</dbReference>
<reference evidence="12" key="1">
    <citation type="submission" date="2022-01" db="EMBL/GenBank/DDBJ databases">
        <title>Genome Sequence Resource for Two Populations of Ditylenchus destructor, the Migratory Endoparasitic Phytonematode.</title>
        <authorList>
            <person name="Zhang H."/>
            <person name="Lin R."/>
            <person name="Xie B."/>
        </authorList>
    </citation>
    <scope>NUCLEOTIDE SEQUENCE</scope>
    <source>
        <strain evidence="12">BazhouSP</strain>
    </source>
</reference>
<organism evidence="12 13">
    <name type="scientific">Ditylenchus destructor</name>
    <dbReference type="NCBI Taxonomy" id="166010"/>
    <lineage>
        <taxon>Eukaryota</taxon>
        <taxon>Metazoa</taxon>
        <taxon>Ecdysozoa</taxon>
        <taxon>Nematoda</taxon>
        <taxon>Chromadorea</taxon>
        <taxon>Rhabditida</taxon>
        <taxon>Tylenchina</taxon>
        <taxon>Tylenchomorpha</taxon>
        <taxon>Sphaerularioidea</taxon>
        <taxon>Anguinidae</taxon>
        <taxon>Anguininae</taxon>
        <taxon>Ditylenchus</taxon>
    </lineage>
</organism>
<evidence type="ECO:0000256" key="10">
    <source>
        <dbReference type="ARBA" id="ARBA00023242"/>
    </source>
</evidence>
<keyword evidence="3" id="KW-0479">Metal-binding</keyword>
<dbReference type="GO" id="GO:0005634">
    <property type="term" value="C:nucleus"/>
    <property type="evidence" value="ECO:0007669"/>
    <property type="project" value="UniProtKB-SubCell"/>
</dbReference>
<dbReference type="SUPFAM" id="SSF48508">
    <property type="entry name" value="Nuclear receptor ligand-binding domain"/>
    <property type="match status" value="1"/>
</dbReference>
<dbReference type="GO" id="GO:0008270">
    <property type="term" value="F:zinc ion binding"/>
    <property type="evidence" value="ECO:0007669"/>
    <property type="project" value="UniProtKB-KW"/>
</dbReference>
<evidence type="ECO:0000256" key="7">
    <source>
        <dbReference type="ARBA" id="ARBA00023125"/>
    </source>
</evidence>
<dbReference type="GO" id="GO:0000978">
    <property type="term" value="F:RNA polymerase II cis-regulatory region sequence-specific DNA binding"/>
    <property type="evidence" value="ECO:0007669"/>
    <property type="project" value="InterPro"/>
</dbReference>
<keyword evidence="9" id="KW-0675">Receptor</keyword>
<keyword evidence="6" id="KW-0805">Transcription regulation</keyword>
<dbReference type="Pfam" id="PF00105">
    <property type="entry name" value="zf-C4"/>
    <property type="match status" value="1"/>
</dbReference>
<dbReference type="PROSITE" id="PS51030">
    <property type="entry name" value="NUCLEAR_REC_DBD_2"/>
    <property type="match status" value="1"/>
</dbReference>
<dbReference type="EMBL" id="JAKKPZ010000682">
    <property type="protein sequence ID" value="KAI1693059.1"/>
    <property type="molecule type" value="Genomic_DNA"/>
</dbReference>
<dbReference type="SUPFAM" id="SSF57716">
    <property type="entry name" value="Glucocorticoid receptor-like (DNA-binding domain)"/>
    <property type="match status" value="1"/>
</dbReference>
<comment type="caution">
    <text evidence="12">The sequence shown here is derived from an EMBL/GenBank/DDBJ whole genome shotgun (WGS) entry which is preliminary data.</text>
</comment>
<dbReference type="InterPro" id="IPR035500">
    <property type="entry name" value="NHR-like_dom_sf"/>
</dbReference>
<dbReference type="Gene3D" id="1.10.565.10">
    <property type="entry name" value="Retinoid X Receptor"/>
    <property type="match status" value="1"/>
</dbReference>
<dbReference type="Gene3D" id="3.30.50.10">
    <property type="entry name" value="Erythroid Transcription Factor GATA-1, subunit A"/>
    <property type="match status" value="1"/>
</dbReference>
<evidence type="ECO:0000259" key="11">
    <source>
        <dbReference type="PROSITE" id="PS51030"/>
    </source>
</evidence>
<keyword evidence="7" id="KW-0238">DNA-binding</keyword>
<dbReference type="PRINTS" id="PR00047">
    <property type="entry name" value="STROIDFINGER"/>
</dbReference>
<evidence type="ECO:0000256" key="8">
    <source>
        <dbReference type="ARBA" id="ARBA00023163"/>
    </source>
</evidence>
<evidence type="ECO:0000256" key="6">
    <source>
        <dbReference type="ARBA" id="ARBA00023015"/>
    </source>
</evidence>
<evidence type="ECO:0000256" key="1">
    <source>
        <dbReference type="ARBA" id="ARBA00004123"/>
    </source>
</evidence>
<sequence length="309" mass="35305">MIDSYNFSNYGVPSCKGCKMFFRRSLLAPKTFACKLDGMCSGMNGANRCRPCRFDRCILVGMNPRSMQFPTSVDVAQLSDKVTGPVFEETIADKIIQSLVYVELKVQRIRESSRCVSESVIFRSIRELMESNHENVLAHADQYPKELNWPLSIDEAVRLEESEGRLNWSILDTFLCIEMARTMPVFSQLDYKDQMTMQEFVLLKAVIYSHSAIHGISDRGRVLLEKESSRYSKTLMKHLQSRIGAAPGAKKYAEIVSFVGTLFHIAHQIRQIHIYACCLLYRLNQDLILGLTLPNNRYFTPYMGFSGFS</sequence>
<evidence type="ECO:0000256" key="9">
    <source>
        <dbReference type="ARBA" id="ARBA00023170"/>
    </source>
</evidence>
<gene>
    <name evidence="12" type="ORF">DdX_20870</name>
</gene>
<proteinExistence type="inferred from homology"/>
<name>A0AAD4QTD4_9BILA</name>
<dbReference type="SMART" id="SM00399">
    <property type="entry name" value="ZnF_C4"/>
    <property type="match status" value="1"/>
</dbReference>
<accession>A0AAD4QTD4</accession>
<keyword evidence="10" id="KW-0539">Nucleus</keyword>
<keyword evidence="5" id="KW-0862">Zinc</keyword>
<evidence type="ECO:0000313" key="13">
    <source>
        <dbReference type="Proteomes" id="UP001201812"/>
    </source>
</evidence>
<dbReference type="GO" id="GO:0003700">
    <property type="term" value="F:DNA-binding transcription factor activity"/>
    <property type="evidence" value="ECO:0007669"/>
    <property type="project" value="InterPro"/>
</dbReference>
<dbReference type="InterPro" id="IPR013088">
    <property type="entry name" value="Znf_NHR/GATA"/>
</dbReference>
<dbReference type="AlphaFoldDB" id="A0AAD4QTD4"/>
<comment type="similarity">
    <text evidence="2">Belongs to the nuclear hormone receptor family.</text>
</comment>
<dbReference type="PANTHER" id="PTHR24083">
    <property type="entry name" value="NUCLEAR HORMONE RECEPTOR"/>
    <property type="match status" value="1"/>
</dbReference>
<evidence type="ECO:0000256" key="3">
    <source>
        <dbReference type="ARBA" id="ARBA00022723"/>
    </source>
</evidence>
<keyword evidence="8" id="KW-0804">Transcription</keyword>
<dbReference type="InterPro" id="IPR050274">
    <property type="entry name" value="Nuclear_hormone_rcpt_NR2"/>
</dbReference>
<evidence type="ECO:0000256" key="5">
    <source>
        <dbReference type="ARBA" id="ARBA00022833"/>
    </source>
</evidence>
<feature type="domain" description="Nuclear receptor" evidence="11">
    <location>
        <begin position="1"/>
        <end position="69"/>
    </location>
</feature>
<keyword evidence="4" id="KW-0863">Zinc-finger</keyword>
<evidence type="ECO:0000256" key="4">
    <source>
        <dbReference type="ARBA" id="ARBA00022771"/>
    </source>
</evidence>
<evidence type="ECO:0000313" key="12">
    <source>
        <dbReference type="EMBL" id="KAI1693059.1"/>
    </source>
</evidence>
<dbReference type="CDD" id="cd06960">
    <property type="entry name" value="NR_DBD_HNF4A"/>
    <property type="match status" value="1"/>
</dbReference>
<dbReference type="Proteomes" id="UP001201812">
    <property type="component" value="Unassembled WGS sequence"/>
</dbReference>
<keyword evidence="13" id="KW-1185">Reference proteome</keyword>
<protein>
    <submittedName>
        <fullName evidence="12">Zinc finger, c4 type (Two domains) domain-containing protein</fullName>
    </submittedName>
</protein>
<evidence type="ECO:0000256" key="2">
    <source>
        <dbReference type="ARBA" id="ARBA00005993"/>
    </source>
</evidence>